<reference evidence="1 2" key="1">
    <citation type="submission" date="2018-03" db="EMBL/GenBank/DDBJ databases">
        <title>Genomic Encyclopedia of Type Strains, Phase III (KMG-III): the genomes of soil and plant-associated and newly described type strains.</title>
        <authorList>
            <person name="Whitman W."/>
        </authorList>
    </citation>
    <scope>NUCLEOTIDE SEQUENCE [LARGE SCALE GENOMIC DNA]</scope>
    <source>
        <strain evidence="1 2">CGMCC 1.12700</strain>
    </source>
</reference>
<dbReference type="EMBL" id="PYGD01000007">
    <property type="protein sequence ID" value="PSK90669.1"/>
    <property type="molecule type" value="Genomic_DNA"/>
</dbReference>
<gene>
    <name evidence="1" type="ORF">B0I18_10779</name>
</gene>
<keyword evidence="2" id="KW-1185">Reference proteome</keyword>
<comment type="caution">
    <text evidence="1">The sequence shown here is derived from an EMBL/GenBank/DDBJ whole genome shotgun (WGS) entry which is preliminary data.</text>
</comment>
<dbReference type="AlphaFoldDB" id="A0A2P8D0C3"/>
<name>A0A2P8D0C3_9BACT</name>
<evidence type="ECO:0000313" key="2">
    <source>
        <dbReference type="Proteomes" id="UP000240572"/>
    </source>
</evidence>
<dbReference type="RefSeq" id="WP_146146784.1">
    <property type="nucleotide sequence ID" value="NZ_PYGD01000007.1"/>
</dbReference>
<sequence length="75" mass="9053">MIRRPETERQKIIDEFLDWLDAHRHNLPVNASTWTFQLVEKRTVAEQELVTLGKYNAQKARSIPFYKPYTKIFKF</sequence>
<dbReference type="Proteomes" id="UP000240572">
    <property type="component" value="Unassembled WGS sequence"/>
</dbReference>
<accession>A0A2P8D0C3</accession>
<organism evidence="1 2">
    <name type="scientific">Taibaiella chishuiensis</name>
    <dbReference type="NCBI Taxonomy" id="1434707"/>
    <lineage>
        <taxon>Bacteria</taxon>
        <taxon>Pseudomonadati</taxon>
        <taxon>Bacteroidota</taxon>
        <taxon>Chitinophagia</taxon>
        <taxon>Chitinophagales</taxon>
        <taxon>Chitinophagaceae</taxon>
        <taxon>Taibaiella</taxon>
    </lineage>
</organism>
<protein>
    <submittedName>
        <fullName evidence="1">Uncharacterized protein</fullName>
    </submittedName>
</protein>
<evidence type="ECO:0000313" key="1">
    <source>
        <dbReference type="EMBL" id="PSK90669.1"/>
    </source>
</evidence>
<dbReference type="OrthoDB" id="1274422at2"/>
<proteinExistence type="predicted"/>